<dbReference type="AlphaFoldDB" id="A0A1B6K541"/>
<evidence type="ECO:0000313" key="4">
    <source>
        <dbReference type="EMBL" id="JAT06572.1"/>
    </source>
</evidence>
<feature type="compositionally biased region" description="Acidic residues" evidence="1">
    <location>
        <begin position="25"/>
        <end position="58"/>
    </location>
</feature>
<sequence>MTNKLRSHGSEIDRQFNDDLALSDSDLEVSDNEDADIGFDEDELESSFGDDTDDDPTCEPETPRRIPTGRPRPNTNTGTTEQTRPIGQGRPIFISSDSEDDSNDLINANQPQPNNQHQYIWEKINNTSTRRLTHNFQYMERSGPKHCPPLNASAIDYFNLFFTHSLLSLFSRETNRYSEQLLAKQDQLSPHSRLRAWVPTTELEIKAFIITILNMGLIQKPTMKSYWTDCTNQSTPWFKRMFTRNRFEVLLSCFHMVDNTRLPKSNEPNYDPSQKFQPIIDHCNQTFPHFYVPHEQLSIDESIIGTKCQTKMMQYLPNKYHNRWGIKLWVLCDSVTNYCLSFYCYKGKSANPQEQNEVKEKGLAHVVVSKLLAIGNYLGKGFHLFTDNFYTSVPLMDWLYKNKTFMTGTVKRDRKHLPNEIKTKIDVGCSVYCQEKNTSLVALGYRQKRSQKNPVLLLSSKPQISDVHSEKRRHGRITSEKKPSIVESYCKYMGGIDRLDMMLYTYLDGRRSMKYWRKATFNIFTRMVLNSYILYKANCKINNVRPIERYPFIASIVASVTEEWLGEQHLHEAASRNQALGVVTLPGTNQKTCWVCTPKGKDYKTGRKRSRTVCARCNEGCHGTCFAKHICK</sequence>
<dbReference type="InterPro" id="IPR029526">
    <property type="entry name" value="PGBD"/>
</dbReference>
<name>A0A1B6K541_9HEMI</name>
<feature type="domain" description="PiggyBac transposable element-derived protein" evidence="2">
    <location>
        <begin position="154"/>
        <end position="532"/>
    </location>
</feature>
<reference evidence="4" key="1">
    <citation type="submission" date="2015-11" db="EMBL/GenBank/DDBJ databases">
        <title>De novo transcriptome assembly of four potential Pierce s Disease insect vectors from Arizona vineyards.</title>
        <authorList>
            <person name="Tassone E.E."/>
        </authorList>
    </citation>
    <scope>NUCLEOTIDE SEQUENCE</scope>
</reference>
<accession>A0A1B6K541</accession>
<feature type="compositionally biased region" description="Low complexity" evidence="1">
    <location>
        <begin position="65"/>
        <end position="80"/>
    </location>
</feature>
<dbReference type="PANTHER" id="PTHR46599">
    <property type="entry name" value="PIGGYBAC TRANSPOSABLE ELEMENT-DERIVED PROTEIN 4"/>
    <property type="match status" value="1"/>
</dbReference>
<feature type="compositionally biased region" description="Basic and acidic residues" evidence="1">
    <location>
        <begin position="8"/>
        <end position="17"/>
    </location>
</feature>
<dbReference type="PANTHER" id="PTHR46599:SF3">
    <property type="entry name" value="PIGGYBAC TRANSPOSABLE ELEMENT-DERIVED PROTEIN 4"/>
    <property type="match status" value="1"/>
</dbReference>
<evidence type="ECO:0000313" key="3">
    <source>
        <dbReference type="EMBL" id="JAT00777.1"/>
    </source>
</evidence>
<dbReference type="Pfam" id="PF13843">
    <property type="entry name" value="DDE_Tnp_1_7"/>
    <property type="match status" value="1"/>
</dbReference>
<evidence type="ECO:0000256" key="1">
    <source>
        <dbReference type="SAM" id="MobiDB-lite"/>
    </source>
</evidence>
<dbReference type="EMBL" id="GECU01001135">
    <property type="protein sequence ID" value="JAT06572.1"/>
    <property type="molecule type" value="Transcribed_RNA"/>
</dbReference>
<proteinExistence type="predicted"/>
<dbReference type="EMBL" id="GECU01006930">
    <property type="protein sequence ID" value="JAT00777.1"/>
    <property type="molecule type" value="Transcribed_RNA"/>
</dbReference>
<gene>
    <name evidence="4" type="ORF">g.20741</name>
    <name evidence="3" type="ORF">g.20742</name>
</gene>
<evidence type="ECO:0000259" key="2">
    <source>
        <dbReference type="Pfam" id="PF13843"/>
    </source>
</evidence>
<feature type="region of interest" description="Disordered" evidence="1">
    <location>
        <begin position="1"/>
        <end position="90"/>
    </location>
</feature>
<organism evidence="4">
    <name type="scientific">Homalodisca liturata</name>
    <dbReference type="NCBI Taxonomy" id="320908"/>
    <lineage>
        <taxon>Eukaryota</taxon>
        <taxon>Metazoa</taxon>
        <taxon>Ecdysozoa</taxon>
        <taxon>Arthropoda</taxon>
        <taxon>Hexapoda</taxon>
        <taxon>Insecta</taxon>
        <taxon>Pterygota</taxon>
        <taxon>Neoptera</taxon>
        <taxon>Paraneoptera</taxon>
        <taxon>Hemiptera</taxon>
        <taxon>Auchenorrhyncha</taxon>
        <taxon>Membracoidea</taxon>
        <taxon>Cicadellidae</taxon>
        <taxon>Cicadellinae</taxon>
        <taxon>Proconiini</taxon>
        <taxon>Homalodisca</taxon>
    </lineage>
</organism>
<protein>
    <recommendedName>
        <fullName evidence="2">PiggyBac transposable element-derived protein domain-containing protein</fullName>
    </recommendedName>
</protein>